<evidence type="ECO:0008006" key="3">
    <source>
        <dbReference type="Google" id="ProtNLM"/>
    </source>
</evidence>
<dbReference type="AlphaFoldDB" id="A0A849VNL3"/>
<name>A0A849VNL3_9HYPH</name>
<reference evidence="1 2" key="1">
    <citation type="submission" date="2020-05" db="EMBL/GenBank/DDBJ databases">
        <authorList>
            <person name="Kim M.K."/>
        </authorList>
    </citation>
    <scope>NUCLEOTIDE SEQUENCE [LARGE SCALE GENOMIC DNA]</scope>
    <source>
        <strain evidence="1 2">BT25</strain>
    </source>
</reference>
<dbReference type="Proteomes" id="UP000550508">
    <property type="component" value="Unassembled WGS sequence"/>
</dbReference>
<evidence type="ECO:0000313" key="1">
    <source>
        <dbReference type="EMBL" id="NTS31431.1"/>
    </source>
</evidence>
<dbReference type="RefSeq" id="WP_113280665.1">
    <property type="nucleotide sequence ID" value="NZ_JABUMX010000002.1"/>
</dbReference>
<organism evidence="1 2">
    <name type="scientific">Phyllobacterium pellucidum</name>
    <dbReference type="NCBI Taxonomy" id="2740464"/>
    <lineage>
        <taxon>Bacteria</taxon>
        <taxon>Pseudomonadati</taxon>
        <taxon>Pseudomonadota</taxon>
        <taxon>Alphaproteobacteria</taxon>
        <taxon>Hyphomicrobiales</taxon>
        <taxon>Phyllobacteriaceae</taxon>
        <taxon>Phyllobacterium</taxon>
    </lineage>
</organism>
<accession>A0A849VNL3</accession>
<dbReference type="InterPro" id="IPR011990">
    <property type="entry name" value="TPR-like_helical_dom_sf"/>
</dbReference>
<keyword evidence="2" id="KW-1185">Reference proteome</keyword>
<proteinExistence type="predicted"/>
<protein>
    <recommendedName>
        <fullName evidence="3">Adenylate cyclase</fullName>
    </recommendedName>
</protein>
<gene>
    <name evidence="1" type="ORF">HQ945_09220</name>
</gene>
<dbReference type="SUPFAM" id="SSF48452">
    <property type="entry name" value="TPR-like"/>
    <property type="match status" value="1"/>
</dbReference>
<dbReference type="EMBL" id="JABUMX010000002">
    <property type="protein sequence ID" value="NTS31431.1"/>
    <property type="molecule type" value="Genomic_DNA"/>
</dbReference>
<comment type="caution">
    <text evidence="1">The sequence shown here is derived from an EMBL/GenBank/DDBJ whole genome shotgun (WGS) entry which is preliminary data.</text>
</comment>
<dbReference type="Gene3D" id="1.25.40.10">
    <property type="entry name" value="Tetratricopeptide repeat domain"/>
    <property type="match status" value="1"/>
</dbReference>
<sequence>MEVDFNVDMPDSERISEEEARAELDRLLSDSQFHSTERNRNFLRFVAQEMFEGRAASVKAYTIAVDVFGRPSSFDPTTDPIVRIEATRLRASLAQYYESRAEEGSVRIELPRGRYIPVFTKAPPQAEVVEECEEAEEQPVLPPAQPSHSFITKRHLAVAAGVVCITAISLVAVAANRRVFSDKPVVAVEMKLAGDGTDAEAGLIRDYLMTALSQFQTLTLAAAEMPSPVKATVPALSWFRSARRAANPYHVVLKYHPDINGRAVWWQVVDPVSGEALRSGVERATPDDRPDTEVRRELVTDLATRFAGPQGVINNIEYTRELAAPSLGNGCILRTGVALERQDAAELDAVRDCLAATLQAMPNNPDANAAMAVTMIESAAPEVVNGTAAQALLLANKAVALAPMSDRAGYAQMLALYHNGQSEAAFVAGYRAMALNPNNSFIPAKLGAMFFANGNWTEGANLASRAEQINGTQDDAELILALDAYRKGDFTKAVLKVQQMGHSGNYLADVLELAAFGQLGDASGVRETMDRVTRYRDRFWTTFRADMIARRYAPAMIDGLEAGLAKAGLPLAQPLPATN</sequence>
<evidence type="ECO:0000313" key="2">
    <source>
        <dbReference type="Proteomes" id="UP000550508"/>
    </source>
</evidence>